<gene>
    <name evidence="1" type="ORF">A2592_00465</name>
</gene>
<proteinExistence type="predicted"/>
<evidence type="ECO:0000313" key="2">
    <source>
        <dbReference type="Proteomes" id="UP000179230"/>
    </source>
</evidence>
<protein>
    <submittedName>
        <fullName evidence="1">Uncharacterized protein</fullName>
    </submittedName>
</protein>
<evidence type="ECO:0000313" key="1">
    <source>
        <dbReference type="EMBL" id="OGG89165.1"/>
    </source>
</evidence>
<reference evidence="1 2" key="1">
    <citation type="journal article" date="2016" name="Nat. Commun.">
        <title>Thousands of microbial genomes shed light on interconnected biogeochemical processes in an aquifer system.</title>
        <authorList>
            <person name="Anantharaman K."/>
            <person name="Brown C.T."/>
            <person name="Hug L.A."/>
            <person name="Sharon I."/>
            <person name="Castelle C.J."/>
            <person name="Probst A.J."/>
            <person name="Thomas B.C."/>
            <person name="Singh A."/>
            <person name="Wilkins M.J."/>
            <person name="Karaoz U."/>
            <person name="Brodie E.L."/>
            <person name="Williams K.H."/>
            <person name="Hubbard S.S."/>
            <person name="Banfield J.F."/>
        </authorList>
    </citation>
    <scope>NUCLEOTIDE SEQUENCE [LARGE SCALE GENOMIC DNA]</scope>
</reference>
<dbReference type="Proteomes" id="UP000179230">
    <property type="component" value="Unassembled WGS sequence"/>
</dbReference>
<accession>A0A1F6FTI0</accession>
<name>A0A1F6FTI0_9BACT</name>
<organism evidence="1 2">
    <name type="scientific">Candidatus Kaiserbacteria bacterium RIFOXYD1_FULL_42_15</name>
    <dbReference type="NCBI Taxonomy" id="1798532"/>
    <lineage>
        <taxon>Bacteria</taxon>
        <taxon>Candidatus Kaiseribacteriota</taxon>
    </lineage>
</organism>
<dbReference type="EMBL" id="MFMT01000005">
    <property type="protein sequence ID" value="OGG89165.1"/>
    <property type="molecule type" value="Genomic_DNA"/>
</dbReference>
<comment type="caution">
    <text evidence="1">The sequence shown here is derived from an EMBL/GenBank/DDBJ whole genome shotgun (WGS) entry which is preliminary data.</text>
</comment>
<dbReference type="AlphaFoldDB" id="A0A1F6FTI0"/>
<sequence length="101" mass="11618">MYFPAGLLHNTTTNRWYPFYFRLSPRPSDGENDIAMRFRSAAHHTEGFVCLDDAKRYIQEQTKWKDTGAVWDWDGTGIPTITNDFVVNAFLSTARQIKGGQ</sequence>